<feature type="non-terminal residue" evidence="2">
    <location>
        <position position="161"/>
    </location>
</feature>
<organism evidence="2 3">
    <name type="scientific">Trifolium medium</name>
    <dbReference type="NCBI Taxonomy" id="97028"/>
    <lineage>
        <taxon>Eukaryota</taxon>
        <taxon>Viridiplantae</taxon>
        <taxon>Streptophyta</taxon>
        <taxon>Embryophyta</taxon>
        <taxon>Tracheophyta</taxon>
        <taxon>Spermatophyta</taxon>
        <taxon>Magnoliopsida</taxon>
        <taxon>eudicotyledons</taxon>
        <taxon>Gunneridae</taxon>
        <taxon>Pentapetalae</taxon>
        <taxon>rosids</taxon>
        <taxon>fabids</taxon>
        <taxon>Fabales</taxon>
        <taxon>Fabaceae</taxon>
        <taxon>Papilionoideae</taxon>
        <taxon>50 kb inversion clade</taxon>
        <taxon>NPAAA clade</taxon>
        <taxon>Hologalegina</taxon>
        <taxon>IRL clade</taxon>
        <taxon>Trifolieae</taxon>
        <taxon>Trifolium</taxon>
    </lineage>
</organism>
<dbReference type="EMBL" id="LXQA010140513">
    <property type="protein sequence ID" value="MCI24263.1"/>
    <property type="molecule type" value="Genomic_DNA"/>
</dbReference>
<evidence type="ECO:0000313" key="2">
    <source>
        <dbReference type="EMBL" id="MCI24263.1"/>
    </source>
</evidence>
<proteinExistence type="predicted"/>
<dbReference type="AlphaFoldDB" id="A0A392QIQ1"/>
<evidence type="ECO:0000313" key="3">
    <source>
        <dbReference type="Proteomes" id="UP000265520"/>
    </source>
</evidence>
<evidence type="ECO:0000256" key="1">
    <source>
        <dbReference type="SAM" id="MobiDB-lite"/>
    </source>
</evidence>
<reference evidence="2 3" key="1">
    <citation type="journal article" date="2018" name="Front. Plant Sci.">
        <title>Red Clover (Trifolium pratense) and Zigzag Clover (T. medium) - A Picture of Genomic Similarities and Differences.</title>
        <authorList>
            <person name="Dluhosova J."/>
            <person name="Istvanek J."/>
            <person name="Nedelnik J."/>
            <person name="Repkova J."/>
        </authorList>
    </citation>
    <scope>NUCLEOTIDE SEQUENCE [LARGE SCALE GENOMIC DNA]</scope>
    <source>
        <strain evidence="3">cv. 10/8</strain>
        <tissue evidence="2">Leaf</tissue>
    </source>
</reference>
<dbReference type="Proteomes" id="UP000265520">
    <property type="component" value="Unassembled WGS sequence"/>
</dbReference>
<feature type="compositionally biased region" description="Basic and acidic residues" evidence="1">
    <location>
        <begin position="80"/>
        <end position="89"/>
    </location>
</feature>
<comment type="caution">
    <text evidence="2">The sequence shown here is derived from an EMBL/GenBank/DDBJ whole genome shotgun (WGS) entry which is preliminary data.</text>
</comment>
<feature type="region of interest" description="Disordered" evidence="1">
    <location>
        <begin position="1"/>
        <end position="161"/>
    </location>
</feature>
<protein>
    <submittedName>
        <fullName evidence="2">Uncharacterized protein</fullName>
    </submittedName>
</protein>
<accession>A0A392QIQ1</accession>
<name>A0A392QIQ1_9FABA</name>
<keyword evidence="3" id="KW-1185">Reference proteome</keyword>
<feature type="compositionally biased region" description="Basic and acidic residues" evidence="1">
    <location>
        <begin position="16"/>
        <end position="41"/>
    </location>
</feature>
<sequence length="161" mass="17580">MKAPEGTATEAIGASEFKESGKGKAVEATTSEEKSVSEKSRVNPTKKPRSTKKRAPKIQKRNIISDDEETEEDQPAFKRKISDPEKDQPASEDMDTDANTGNLNSINDNVPILQAQTSPISPSSNQPHSESNDDIDPSLLQQINVIHPPKIFDLPNITSDT</sequence>
<feature type="compositionally biased region" description="Acidic residues" evidence="1">
    <location>
        <begin position="65"/>
        <end position="74"/>
    </location>
</feature>
<feature type="compositionally biased region" description="Basic residues" evidence="1">
    <location>
        <begin position="44"/>
        <end position="60"/>
    </location>
</feature>
<feature type="compositionally biased region" description="Polar residues" evidence="1">
    <location>
        <begin position="97"/>
        <end position="129"/>
    </location>
</feature>